<dbReference type="FunFam" id="3.40.1390.30:FF:000001">
    <property type="entry name" value="GTP cyclohydrolase 1 type 2"/>
    <property type="match status" value="1"/>
</dbReference>
<dbReference type="Pfam" id="PF01784">
    <property type="entry name" value="DUF34_NIF3"/>
    <property type="match status" value="1"/>
</dbReference>
<dbReference type="InterPro" id="IPR036069">
    <property type="entry name" value="DUF34/NIF3_sf"/>
</dbReference>
<keyword evidence="4" id="KW-1185">Reference proteome</keyword>
<dbReference type="GO" id="GO:0005739">
    <property type="term" value="C:mitochondrion"/>
    <property type="evidence" value="ECO:0007669"/>
    <property type="project" value="TreeGrafter"/>
</dbReference>
<dbReference type="NCBIfam" id="TIGR00486">
    <property type="entry name" value="YbgI_SA1388"/>
    <property type="match status" value="1"/>
</dbReference>
<name>A0A3N4I4R7_ASCIM</name>
<feature type="binding site" evidence="2">
    <location>
        <position position="250"/>
    </location>
    <ligand>
        <name>a divalent metal cation</name>
        <dbReference type="ChEBI" id="CHEBI:60240"/>
        <label>1</label>
    </ligand>
</feature>
<feature type="binding site" evidence="2">
    <location>
        <position position="111"/>
    </location>
    <ligand>
        <name>a divalent metal cation</name>
        <dbReference type="ChEBI" id="CHEBI:60240"/>
        <label>1</label>
    </ligand>
</feature>
<dbReference type="EMBL" id="ML119702">
    <property type="protein sequence ID" value="RPA79161.1"/>
    <property type="molecule type" value="Genomic_DNA"/>
</dbReference>
<keyword evidence="2" id="KW-0479">Metal-binding</keyword>
<dbReference type="STRING" id="1160509.A0A3N4I4R7"/>
<dbReference type="InterPro" id="IPR002678">
    <property type="entry name" value="DUF34/NIF3"/>
</dbReference>
<dbReference type="GO" id="GO:0046872">
    <property type="term" value="F:metal ion binding"/>
    <property type="evidence" value="ECO:0007669"/>
    <property type="project" value="UniProtKB-KW"/>
</dbReference>
<organism evidence="3 4">
    <name type="scientific">Ascobolus immersus RN42</name>
    <dbReference type="NCBI Taxonomy" id="1160509"/>
    <lineage>
        <taxon>Eukaryota</taxon>
        <taxon>Fungi</taxon>
        <taxon>Dikarya</taxon>
        <taxon>Ascomycota</taxon>
        <taxon>Pezizomycotina</taxon>
        <taxon>Pezizomycetes</taxon>
        <taxon>Pezizales</taxon>
        <taxon>Ascobolaceae</taxon>
        <taxon>Ascobolus</taxon>
    </lineage>
</organism>
<dbReference type="AlphaFoldDB" id="A0A3N4I4R7"/>
<gene>
    <name evidence="3" type="ORF">BJ508DRAFT_416102</name>
</gene>
<feature type="binding site" evidence="2">
    <location>
        <position position="254"/>
    </location>
    <ligand>
        <name>a divalent metal cation</name>
        <dbReference type="ChEBI" id="CHEBI:60240"/>
        <label>1</label>
    </ligand>
</feature>
<dbReference type="SUPFAM" id="SSF102705">
    <property type="entry name" value="NIF3 (NGG1p interacting factor 3)-like"/>
    <property type="match status" value="1"/>
</dbReference>
<reference evidence="3 4" key="1">
    <citation type="journal article" date="2018" name="Nat. Ecol. Evol.">
        <title>Pezizomycetes genomes reveal the molecular basis of ectomycorrhizal truffle lifestyle.</title>
        <authorList>
            <person name="Murat C."/>
            <person name="Payen T."/>
            <person name="Noel B."/>
            <person name="Kuo A."/>
            <person name="Morin E."/>
            <person name="Chen J."/>
            <person name="Kohler A."/>
            <person name="Krizsan K."/>
            <person name="Balestrini R."/>
            <person name="Da Silva C."/>
            <person name="Montanini B."/>
            <person name="Hainaut M."/>
            <person name="Levati E."/>
            <person name="Barry K.W."/>
            <person name="Belfiori B."/>
            <person name="Cichocki N."/>
            <person name="Clum A."/>
            <person name="Dockter R.B."/>
            <person name="Fauchery L."/>
            <person name="Guy J."/>
            <person name="Iotti M."/>
            <person name="Le Tacon F."/>
            <person name="Lindquist E.A."/>
            <person name="Lipzen A."/>
            <person name="Malagnac F."/>
            <person name="Mello A."/>
            <person name="Molinier V."/>
            <person name="Miyauchi S."/>
            <person name="Poulain J."/>
            <person name="Riccioni C."/>
            <person name="Rubini A."/>
            <person name="Sitrit Y."/>
            <person name="Splivallo R."/>
            <person name="Traeger S."/>
            <person name="Wang M."/>
            <person name="Zifcakova L."/>
            <person name="Wipf D."/>
            <person name="Zambonelli A."/>
            <person name="Paolocci F."/>
            <person name="Nowrousian M."/>
            <person name="Ottonello S."/>
            <person name="Baldrian P."/>
            <person name="Spatafora J.W."/>
            <person name="Henrissat B."/>
            <person name="Nagy L.G."/>
            <person name="Aury J.M."/>
            <person name="Wincker P."/>
            <person name="Grigoriev I.V."/>
            <person name="Bonfante P."/>
            <person name="Martin F.M."/>
        </authorList>
    </citation>
    <scope>NUCLEOTIDE SEQUENCE [LARGE SCALE GENOMIC DNA]</scope>
    <source>
        <strain evidence="3 4">RN42</strain>
    </source>
</reference>
<evidence type="ECO:0000256" key="2">
    <source>
        <dbReference type="PIRSR" id="PIRSR602678-1"/>
    </source>
</evidence>
<evidence type="ECO:0000313" key="3">
    <source>
        <dbReference type="EMBL" id="RPA79161.1"/>
    </source>
</evidence>
<feature type="binding site" evidence="2">
    <location>
        <position position="73"/>
    </location>
    <ligand>
        <name>a divalent metal cation</name>
        <dbReference type="ChEBI" id="CHEBI:60240"/>
        <label>1</label>
    </ligand>
</feature>
<dbReference type="PANTHER" id="PTHR13799">
    <property type="entry name" value="NGG1 INTERACTING FACTOR 3"/>
    <property type="match status" value="1"/>
</dbReference>
<dbReference type="PANTHER" id="PTHR13799:SF13">
    <property type="entry name" value="NIF3-LIKE PROTEIN 1"/>
    <property type="match status" value="1"/>
</dbReference>
<protein>
    <submittedName>
        <fullName evidence="3">NGG1p interacting factor 3</fullName>
    </submittedName>
</protein>
<proteinExistence type="inferred from homology"/>
<dbReference type="Gene3D" id="3.40.1390.30">
    <property type="entry name" value="NIF3 (NGG1p interacting factor 3)-like"/>
    <property type="match status" value="1"/>
</dbReference>
<comment type="similarity">
    <text evidence="1">Belongs to the GTP cyclohydrolase I type 2/NIF3 family.</text>
</comment>
<evidence type="ECO:0000313" key="4">
    <source>
        <dbReference type="Proteomes" id="UP000275078"/>
    </source>
</evidence>
<evidence type="ECO:0000256" key="1">
    <source>
        <dbReference type="ARBA" id="ARBA00006964"/>
    </source>
</evidence>
<sequence length="291" mass="31390">MAPLSPNFVRTAVNVVRRLYPEALAEGFDNTGLLLDAVYNEAQKPLILLTIDVTKAVVDEAIRLKSSLIIAYHPLIFRGLKSLTQKDTQQESLLRLAREGISVYSPHTAIDAAPGGVNDWLASTISNGEEASRKIIKSSSAAEAAGVPEAGPGRIVKLAAPMSLSKAIENFKKSTGLPNTNVALPQALHNNWFDKTVSTYAVCAGSGGGLFSEMKSEDKEDVDLYVTGEMSHHEALHLIEKGKVVIAGGHSNTERGFLKASLKEQLEREIGKETEVEVVVSEVDKDPYVIV</sequence>
<dbReference type="Proteomes" id="UP000275078">
    <property type="component" value="Unassembled WGS sequence"/>
</dbReference>
<accession>A0A3N4I4R7</accession>
<dbReference type="OrthoDB" id="3345469at2759"/>